<protein>
    <submittedName>
        <fullName evidence="2">Uncharacterized protein</fullName>
    </submittedName>
</protein>
<dbReference type="KEGG" id="tve:TRV_07244"/>
<comment type="caution">
    <text evidence="2">The sequence shown here is derived from an EMBL/GenBank/DDBJ whole genome shotgun (WGS) entry which is preliminary data.</text>
</comment>
<evidence type="ECO:0000313" key="3">
    <source>
        <dbReference type="Proteomes" id="UP000008383"/>
    </source>
</evidence>
<evidence type="ECO:0000313" key="2">
    <source>
        <dbReference type="EMBL" id="EFE38094.1"/>
    </source>
</evidence>
<keyword evidence="3" id="KW-1185">Reference proteome</keyword>
<dbReference type="AlphaFoldDB" id="D4DJ78"/>
<reference evidence="3" key="1">
    <citation type="journal article" date="2011" name="Genome Biol.">
        <title>Comparative and functional genomics provide insights into the pathogenicity of dermatophytic fungi.</title>
        <authorList>
            <person name="Burmester A."/>
            <person name="Shelest E."/>
            <person name="Gloeckner G."/>
            <person name="Heddergott C."/>
            <person name="Schindler S."/>
            <person name="Staib P."/>
            <person name="Heidel A."/>
            <person name="Felder M."/>
            <person name="Petzold A."/>
            <person name="Szafranski K."/>
            <person name="Feuermann M."/>
            <person name="Pedruzzi I."/>
            <person name="Priebe S."/>
            <person name="Groth M."/>
            <person name="Winkler R."/>
            <person name="Li W."/>
            <person name="Kniemeyer O."/>
            <person name="Schroeckh V."/>
            <person name="Hertweck C."/>
            <person name="Hube B."/>
            <person name="White T.C."/>
            <person name="Platzer M."/>
            <person name="Guthke R."/>
            <person name="Heitman J."/>
            <person name="Woestemeyer J."/>
            <person name="Zipfel P.F."/>
            <person name="Monod M."/>
            <person name="Brakhage A.A."/>
        </authorList>
    </citation>
    <scope>NUCLEOTIDE SEQUENCE [LARGE SCALE GENOMIC DNA]</scope>
    <source>
        <strain evidence="3">HKI 0517</strain>
    </source>
</reference>
<accession>D4DJ78</accession>
<dbReference type="HOGENOM" id="CLU_1355537_0_0_1"/>
<sequence>MRLLSYHVASAKSVTRGEKENGKKSEVIAKEKEVKKGQGELGDGVWTENMEYKMGKIPIPTGRPTMVSWLAGLHPHGWLRGILDNYVWKREADQAGKTNPGSRQLSGWMKTREAILTTRAAYVVDIDLLSSVENKILSTPSAMGGGGSTKREGGKETKFSTGKSGRINSSGSEVDGIEGQAPPSLCPKGPKGGGGRMNRWTC</sequence>
<feature type="compositionally biased region" description="Polar residues" evidence="1">
    <location>
        <begin position="159"/>
        <end position="172"/>
    </location>
</feature>
<dbReference type="Proteomes" id="UP000008383">
    <property type="component" value="Unassembled WGS sequence"/>
</dbReference>
<feature type="region of interest" description="Disordered" evidence="1">
    <location>
        <begin position="140"/>
        <end position="202"/>
    </location>
</feature>
<feature type="compositionally biased region" description="Basic and acidic residues" evidence="1">
    <location>
        <begin position="149"/>
        <end position="158"/>
    </location>
</feature>
<dbReference type="EMBL" id="ACYE01000425">
    <property type="protein sequence ID" value="EFE38094.1"/>
    <property type="molecule type" value="Genomic_DNA"/>
</dbReference>
<proteinExistence type="predicted"/>
<name>D4DJ78_TRIVH</name>
<dbReference type="OrthoDB" id="10623428at2759"/>
<gene>
    <name evidence="2" type="ORF">TRV_07244</name>
</gene>
<organism evidence="2 3">
    <name type="scientific">Trichophyton verrucosum (strain HKI 0517)</name>
    <dbReference type="NCBI Taxonomy" id="663202"/>
    <lineage>
        <taxon>Eukaryota</taxon>
        <taxon>Fungi</taxon>
        <taxon>Dikarya</taxon>
        <taxon>Ascomycota</taxon>
        <taxon>Pezizomycotina</taxon>
        <taxon>Eurotiomycetes</taxon>
        <taxon>Eurotiomycetidae</taxon>
        <taxon>Onygenales</taxon>
        <taxon>Arthrodermataceae</taxon>
        <taxon>Trichophyton</taxon>
    </lineage>
</organism>
<dbReference type="RefSeq" id="XP_003018739.1">
    <property type="nucleotide sequence ID" value="XM_003018693.1"/>
</dbReference>
<evidence type="ECO:0000256" key="1">
    <source>
        <dbReference type="SAM" id="MobiDB-lite"/>
    </source>
</evidence>
<dbReference type="GeneID" id="9581130"/>